<evidence type="ECO:0000256" key="1">
    <source>
        <dbReference type="SAM" id="SignalP"/>
    </source>
</evidence>
<evidence type="ECO:0000313" key="3">
    <source>
        <dbReference type="EMBL" id="KAG8232160.1"/>
    </source>
</evidence>
<keyword evidence="4" id="KW-1185">Reference proteome</keyword>
<reference evidence="3" key="2">
    <citation type="submission" date="2017-10" db="EMBL/GenBank/DDBJ databases">
        <title>Ladona fulva Genome sequencing and assembly.</title>
        <authorList>
            <person name="Murali S."/>
            <person name="Richards S."/>
            <person name="Bandaranaike D."/>
            <person name="Bellair M."/>
            <person name="Blankenburg K."/>
            <person name="Chao H."/>
            <person name="Dinh H."/>
            <person name="Doddapaneni H."/>
            <person name="Dugan-Rocha S."/>
            <person name="Elkadiri S."/>
            <person name="Gnanaolivu R."/>
            <person name="Hernandez B."/>
            <person name="Skinner E."/>
            <person name="Javaid M."/>
            <person name="Lee S."/>
            <person name="Li M."/>
            <person name="Ming W."/>
            <person name="Munidasa M."/>
            <person name="Muniz J."/>
            <person name="Nguyen L."/>
            <person name="Hughes D."/>
            <person name="Osuji N."/>
            <person name="Pu L.-L."/>
            <person name="Puazo M."/>
            <person name="Qu C."/>
            <person name="Quiroz J."/>
            <person name="Raj R."/>
            <person name="Weissenberger G."/>
            <person name="Xin Y."/>
            <person name="Zou X."/>
            <person name="Han Y."/>
            <person name="Worley K."/>
            <person name="Muzny D."/>
            <person name="Gibbs R."/>
        </authorList>
    </citation>
    <scope>NUCLEOTIDE SEQUENCE</scope>
    <source>
        <strain evidence="3">Sampled in the wild</strain>
    </source>
</reference>
<proteinExistence type="predicted"/>
<gene>
    <name evidence="3" type="ORF">J437_LFUL012232</name>
</gene>
<accession>A0A8K0P1D5</accession>
<organism evidence="3 4">
    <name type="scientific">Ladona fulva</name>
    <name type="common">Scarce chaser dragonfly</name>
    <name type="synonym">Libellula fulva</name>
    <dbReference type="NCBI Taxonomy" id="123851"/>
    <lineage>
        <taxon>Eukaryota</taxon>
        <taxon>Metazoa</taxon>
        <taxon>Ecdysozoa</taxon>
        <taxon>Arthropoda</taxon>
        <taxon>Hexapoda</taxon>
        <taxon>Insecta</taxon>
        <taxon>Pterygota</taxon>
        <taxon>Palaeoptera</taxon>
        <taxon>Odonata</taxon>
        <taxon>Epiprocta</taxon>
        <taxon>Anisoptera</taxon>
        <taxon>Libelluloidea</taxon>
        <taxon>Libellulidae</taxon>
        <taxon>Ladona</taxon>
    </lineage>
</organism>
<dbReference type="EMBL" id="KZ308599">
    <property type="protein sequence ID" value="KAG8232160.1"/>
    <property type="molecule type" value="Genomic_DNA"/>
</dbReference>
<evidence type="ECO:0000313" key="4">
    <source>
        <dbReference type="Proteomes" id="UP000792457"/>
    </source>
</evidence>
<sequence length="131" mass="15061">MWMKRGFGSLFHVASLIGFYTSKVIDISVKSSFCKAQSHWEKKQGTEEYYQWARKNASECLGSAGKIEVNSIWEMFWRSENLHENYIGDGGSKTYKGVVTYGETVEAKKKEFINYIQKLMGARLHVCKKGK</sequence>
<protein>
    <recommendedName>
        <fullName evidence="2">Mutator-like transposase domain-containing protein</fullName>
    </recommendedName>
</protein>
<keyword evidence="1" id="KW-0732">Signal</keyword>
<evidence type="ECO:0000259" key="2">
    <source>
        <dbReference type="Pfam" id="PF20700"/>
    </source>
</evidence>
<dbReference type="OrthoDB" id="10060618at2759"/>
<dbReference type="Proteomes" id="UP000792457">
    <property type="component" value="Unassembled WGS sequence"/>
</dbReference>
<feature type="chain" id="PRO_5035440997" description="Mutator-like transposase domain-containing protein" evidence="1">
    <location>
        <begin position="19"/>
        <end position="131"/>
    </location>
</feature>
<dbReference type="InterPro" id="IPR049012">
    <property type="entry name" value="Mutator_transp_dom"/>
</dbReference>
<dbReference type="Pfam" id="PF20700">
    <property type="entry name" value="Mutator"/>
    <property type="match status" value="1"/>
</dbReference>
<feature type="domain" description="Mutator-like transposase" evidence="2">
    <location>
        <begin position="2"/>
        <end position="125"/>
    </location>
</feature>
<feature type="signal peptide" evidence="1">
    <location>
        <begin position="1"/>
        <end position="18"/>
    </location>
</feature>
<name>A0A8K0P1D5_LADFU</name>
<dbReference type="AlphaFoldDB" id="A0A8K0P1D5"/>
<reference evidence="3" key="1">
    <citation type="submission" date="2013-04" db="EMBL/GenBank/DDBJ databases">
        <authorList>
            <person name="Qu J."/>
            <person name="Murali S.C."/>
            <person name="Bandaranaike D."/>
            <person name="Bellair M."/>
            <person name="Blankenburg K."/>
            <person name="Chao H."/>
            <person name="Dinh H."/>
            <person name="Doddapaneni H."/>
            <person name="Downs B."/>
            <person name="Dugan-Rocha S."/>
            <person name="Elkadiri S."/>
            <person name="Gnanaolivu R.D."/>
            <person name="Hernandez B."/>
            <person name="Javaid M."/>
            <person name="Jayaseelan J.C."/>
            <person name="Lee S."/>
            <person name="Li M."/>
            <person name="Ming W."/>
            <person name="Munidasa M."/>
            <person name="Muniz J."/>
            <person name="Nguyen L."/>
            <person name="Ongeri F."/>
            <person name="Osuji N."/>
            <person name="Pu L.-L."/>
            <person name="Puazo M."/>
            <person name="Qu C."/>
            <person name="Quiroz J."/>
            <person name="Raj R."/>
            <person name="Weissenberger G."/>
            <person name="Xin Y."/>
            <person name="Zou X."/>
            <person name="Han Y."/>
            <person name="Richards S."/>
            <person name="Worley K."/>
            <person name="Muzny D."/>
            <person name="Gibbs R."/>
        </authorList>
    </citation>
    <scope>NUCLEOTIDE SEQUENCE</scope>
    <source>
        <strain evidence="3">Sampled in the wild</strain>
    </source>
</reference>
<comment type="caution">
    <text evidence="3">The sequence shown here is derived from an EMBL/GenBank/DDBJ whole genome shotgun (WGS) entry which is preliminary data.</text>
</comment>